<keyword evidence="3" id="KW-1185">Reference proteome</keyword>
<evidence type="ECO:0000313" key="2">
    <source>
        <dbReference type="EMBL" id="KAF2739850.1"/>
    </source>
</evidence>
<protein>
    <submittedName>
        <fullName evidence="2">Uncharacterized protein</fullName>
    </submittedName>
</protein>
<gene>
    <name evidence="2" type="ORF">EJ04DRAFT_425599</name>
</gene>
<name>A0A9P4R843_9PLEO</name>
<proteinExistence type="predicted"/>
<sequence length="294" mass="32390">SPRPSLTTTTMNLDTTLATQEAHHILNHLLTKLQDPTNTFSPRYASYLHRTPTLPTVLTTSLRPAVLTFLSTGNWTVNSMQSIGGDTTSKQPLIYLHSIRGTDNRTRVYIGQTTDFPKRKSAHAYFRHRRDNPSLHYHAVQRSAYDAWAVLVVLPRGAGGEEGQLLLNVAEMWMCLVLRALPREVLEEWLPEGVEVLGGREEAGLNVGNPLGQGGKGGMLGGWVDLRRSGDPLVVEYARERERSVVQDVRGEGREERLVAPGTLVLTFGLGVLVGWMVFRASAGGMGRLSSGLR</sequence>
<organism evidence="2 3">
    <name type="scientific">Polyplosphaeria fusca</name>
    <dbReference type="NCBI Taxonomy" id="682080"/>
    <lineage>
        <taxon>Eukaryota</taxon>
        <taxon>Fungi</taxon>
        <taxon>Dikarya</taxon>
        <taxon>Ascomycota</taxon>
        <taxon>Pezizomycotina</taxon>
        <taxon>Dothideomycetes</taxon>
        <taxon>Pleosporomycetidae</taxon>
        <taxon>Pleosporales</taxon>
        <taxon>Tetraplosphaeriaceae</taxon>
        <taxon>Polyplosphaeria</taxon>
    </lineage>
</organism>
<dbReference type="AlphaFoldDB" id="A0A9P4R843"/>
<comment type="caution">
    <text evidence="2">The sequence shown here is derived from an EMBL/GenBank/DDBJ whole genome shotgun (WGS) entry which is preliminary data.</text>
</comment>
<keyword evidence="1" id="KW-0812">Transmembrane</keyword>
<dbReference type="EMBL" id="ML996102">
    <property type="protein sequence ID" value="KAF2739850.1"/>
    <property type="molecule type" value="Genomic_DNA"/>
</dbReference>
<evidence type="ECO:0000313" key="3">
    <source>
        <dbReference type="Proteomes" id="UP000799444"/>
    </source>
</evidence>
<accession>A0A9P4R843</accession>
<keyword evidence="1" id="KW-0472">Membrane</keyword>
<dbReference type="OrthoDB" id="5412936at2759"/>
<dbReference type="Proteomes" id="UP000799444">
    <property type="component" value="Unassembled WGS sequence"/>
</dbReference>
<reference evidence="2" key="1">
    <citation type="journal article" date="2020" name="Stud. Mycol.">
        <title>101 Dothideomycetes genomes: a test case for predicting lifestyles and emergence of pathogens.</title>
        <authorList>
            <person name="Haridas S."/>
            <person name="Albert R."/>
            <person name="Binder M."/>
            <person name="Bloem J."/>
            <person name="Labutti K."/>
            <person name="Salamov A."/>
            <person name="Andreopoulos B."/>
            <person name="Baker S."/>
            <person name="Barry K."/>
            <person name="Bills G."/>
            <person name="Bluhm B."/>
            <person name="Cannon C."/>
            <person name="Castanera R."/>
            <person name="Culley D."/>
            <person name="Daum C."/>
            <person name="Ezra D."/>
            <person name="Gonzalez J."/>
            <person name="Henrissat B."/>
            <person name="Kuo A."/>
            <person name="Liang C."/>
            <person name="Lipzen A."/>
            <person name="Lutzoni F."/>
            <person name="Magnuson J."/>
            <person name="Mondo S."/>
            <person name="Nolan M."/>
            <person name="Ohm R."/>
            <person name="Pangilinan J."/>
            <person name="Park H.-J."/>
            <person name="Ramirez L."/>
            <person name="Alfaro M."/>
            <person name="Sun H."/>
            <person name="Tritt A."/>
            <person name="Yoshinaga Y."/>
            <person name="Zwiers L.-H."/>
            <person name="Turgeon B."/>
            <person name="Goodwin S."/>
            <person name="Spatafora J."/>
            <person name="Crous P."/>
            <person name="Grigoriev I."/>
        </authorList>
    </citation>
    <scope>NUCLEOTIDE SEQUENCE</scope>
    <source>
        <strain evidence="2">CBS 125425</strain>
    </source>
</reference>
<feature type="transmembrane region" description="Helical" evidence="1">
    <location>
        <begin position="258"/>
        <end position="279"/>
    </location>
</feature>
<evidence type="ECO:0000256" key="1">
    <source>
        <dbReference type="SAM" id="Phobius"/>
    </source>
</evidence>
<feature type="non-terminal residue" evidence="2">
    <location>
        <position position="1"/>
    </location>
</feature>
<keyword evidence="1" id="KW-1133">Transmembrane helix</keyword>